<evidence type="ECO:0000313" key="10">
    <source>
        <dbReference type="EMBL" id="MEK9502774.1"/>
    </source>
</evidence>
<evidence type="ECO:0000259" key="9">
    <source>
        <dbReference type="Pfam" id="PF22924"/>
    </source>
</evidence>
<evidence type="ECO:0000259" key="8">
    <source>
        <dbReference type="Pfam" id="PF02771"/>
    </source>
</evidence>
<keyword evidence="4" id="KW-0274">FAD</keyword>
<dbReference type="InterPro" id="IPR009100">
    <property type="entry name" value="AcylCoA_DH/oxidase_NM_dom_sf"/>
</dbReference>
<dbReference type="SUPFAM" id="SSF47203">
    <property type="entry name" value="Acyl-CoA dehydrogenase C-terminal domain-like"/>
    <property type="match status" value="2"/>
</dbReference>
<dbReference type="EMBL" id="JBBHLI010000015">
    <property type="protein sequence ID" value="MEK9502774.1"/>
    <property type="molecule type" value="Genomic_DNA"/>
</dbReference>
<dbReference type="InterPro" id="IPR013786">
    <property type="entry name" value="AcylCoA_DH/ox_N"/>
</dbReference>
<gene>
    <name evidence="10" type="ORF">WI372_17390</name>
</gene>
<evidence type="ECO:0000259" key="6">
    <source>
        <dbReference type="Pfam" id="PF01756"/>
    </source>
</evidence>
<dbReference type="Gene3D" id="1.20.140.10">
    <property type="entry name" value="Butyryl-CoA Dehydrogenase, subunit A, domain 3"/>
    <property type="match status" value="2"/>
</dbReference>
<keyword evidence="3" id="KW-0285">Flavoprotein</keyword>
<dbReference type="PANTHER" id="PTHR10909">
    <property type="entry name" value="ELECTRON TRANSPORT OXIDOREDUCTASE"/>
    <property type="match status" value="1"/>
</dbReference>
<dbReference type="Pfam" id="PF02770">
    <property type="entry name" value="Acyl-CoA_dh_M"/>
    <property type="match status" value="1"/>
</dbReference>
<evidence type="ECO:0000259" key="7">
    <source>
        <dbReference type="Pfam" id="PF02770"/>
    </source>
</evidence>
<comment type="caution">
    <text evidence="10">The sequence shown here is derived from an EMBL/GenBank/DDBJ whole genome shotgun (WGS) entry which is preliminary data.</text>
</comment>
<reference evidence="10 11" key="1">
    <citation type="submission" date="2024-02" db="EMBL/GenBank/DDBJ databases">
        <title>A novel Gemmatimonadota bacterium.</title>
        <authorList>
            <person name="Du Z.-J."/>
            <person name="Ye Y.-Q."/>
        </authorList>
    </citation>
    <scope>NUCLEOTIDE SEQUENCE [LARGE SCALE GENOMIC DNA]</scope>
    <source>
        <strain evidence="10 11">DH-20</strain>
    </source>
</reference>
<comment type="cofactor">
    <cofactor evidence="1">
        <name>FAD</name>
        <dbReference type="ChEBI" id="CHEBI:57692"/>
    </cofactor>
</comment>
<organism evidence="10 11">
    <name type="scientific">Gaopeijia maritima</name>
    <dbReference type="NCBI Taxonomy" id="3119007"/>
    <lineage>
        <taxon>Bacteria</taxon>
        <taxon>Pseudomonadati</taxon>
        <taxon>Gemmatimonadota</taxon>
        <taxon>Longimicrobiia</taxon>
        <taxon>Gaopeijiales</taxon>
        <taxon>Gaopeijiaceae</taxon>
        <taxon>Gaopeijia</taxon>
    </lineage>
</organism>
<dbReference type="Pfam" id="PF02771">
    <property type="entry name" value="Acyl-CoA_dh_N"/>
    <property type="match status" value="1"/>
</dbReference>
<evidence type="ECO:0000256" key="4">
    <source>
        <dbReference type="ARBA" id="ARBA00022827"/>
    </source>
</evidence>
<feature type="domain" description="Acyl-CoA oxidase/dehydrogenase middle" evidence="7">
    <location>
        <begin position="285"/>
        <end position="394"/>
    </location>
</feature>
<comment type="similarity">
    <text evidence="2">Belongs to the acyl-CoA oxidase family.</text>
</comment>
<name>A0ABU9EF28_9BACT</name>
<keyword evidence="5" id="KW-0560">Oxidoreductase</keyword>
<dbReference type="InterPro" id="IPR002655">
    <property type="entry name" value="Acyl-CoA_oxidase_C"/>
</dbReference>
<dbReference type="Gene3D" id="1.10.540.10">
    <property type="entry name" value="Acyl-CoA dehydrogenase/oxidase, N-terminal domain"/>
    <property type="match status" value="1"/>
</dbReference>
<evidence type="ECO:0000313" key="11">
    <source>
        <dbReference type="Proteomes" id="UP001484239"/>
    </source>
</evidence>
<accession>A0ABU9EF28</accession>
<dbReference type="RefSeq" id="WP_405282482.1">
    <property type="nucleotide sequence ID" value="NZ_CP144380.1"/>
</dbReference>
<evidence type="ECO:0000256" key="1">
    <source>
        <dbReference type="ARBA" id="ARBA00001974"/>
    </source>
</evidence>
<proteinExistence type="inferred from homology"/>
<dbReference type="Pfam" id="PF01756">
    <property type="entry name" value="ACOX"/>
    <property type="match status" value="1"/>
</dbReference>
<feature type="domain" description="Acyl-CoA oxidase C-alpha1" evidence="9">
    <location>
        <begin position="430"/>
        <end position="587"/>
    </location>
</feature>
<dbReference type="InterPro" id="IPR006089">
    <property type="entry name" value="Acyl-CoA_DH_CS"/>
</dbReference>
<dbReference type="Gene3D" id="2.40.110.10">
    <property type="entry name" value="Butyryl-CoA Dehydrogenase, subunit A, domain 2"/>
    <property type="match status" value="1"/>
</dbReference>
<dbReference type="Pfam" id="PF22924">
    <property type="entry name" value="ACOX_C_alpha1"/>
    <property type="match status" value="1"/>
</dbReference>
<dbReference type="InterPro" id="IPR046373">
    <property type="entry name" value="Acyl-CoA_Oxase/DH_mid-dom_sf"/>
</dbReference>
<dbReference type="SUPFAM" id="SSF56645">
    <property type="entry name" value="Acyl-CoA dehydrogenase NM domain-like"/>
    <property type="match status" value="1"/>
</dbReference>
<evidence type="ECO:0000256" key="5">
    <source>
        <dbReference type="ARBA" id="ARBA00023002"/>
    </source>
</evidence>
<dbReference type="Proteomes" id="UP001484239">
    <property type="component" value="Unassembled WGS sequence"/>
</dbReference>
<dbReference type="InterPro" id="IPR055060">
    <property type="entry name" value="ACOX_C_alpha1"/>
</dbReference>
<protein>
    <submittedName>
        <fullName evidence="10">Acyl-CoA dehydrogenase</fullName>
    </submittedName>
</protein>
<evidence type="ECO:0000256" key="2">
    <source>
        <dbReference type="ARBA" id="ARBA00006288"/>
    </source>
</evidence>
<feature type="domain" description="Acyl-CoA dehydrogenase/oxidase N-terminal" evidence="8">
    <location>
        <begin position="191"/>
        <end position="278"/>
    </location>
</feature>
<dbReference type="InterPro" id="IPR036250">
    <property type="entry name" value="AcylCo_DH-like_C"/>
</dbReference>
<dbReference type="PROSITE" id="PS00073">
    <property type="entry name" value="ACYL_COA_DH_2"/>
    <property type="match status" value="1"/>
</dbReference>
<evidence type="ECO:0000256" key="3">
    <source>
        <dbReference type="ARBA" id="ARBA00022630"/>
    </source>
</evidence>
<sequence length="776" mass="85166">MSTRSAAAPEAHWPDDRPGLIPVLPLVHVAWSDGILTAGEHRVFRELILESPALGPDDREALEPWLDPDSPPSPTAVRRLRDTIRTLAGPAAVDSVSLTELGYDIARESGGHRPWRDPDARHALAAAEAALGVLGREAVQRLLEPAAPEPEAPAPSLFDSERLADWLAQPRRELRDRILGLLQEPEFQMDIEIDRATHRQRALEAVQRLADEGIGALAYPEAYGGAASPAASVTAFETLAYGDLSVVVKFGVQFGLFGGSVYQLGTAKHHERFLERIGTLELPGCYAMTELGHGSNVRDLETIATWDAEADGFRIRTPHEGAGKEWIGNAALHGRMATVFAQLEVGGEAHGVHAFLVPIRDDDGKTMPGVRIADSGPKVGLNGIDNGRLWFDDVVVPRDALLDRFASVTEDGRYESPIPSAGRRFFTMLGTLVAGRISIAAASVSVAKTALTIGVRYSARRRQFGPEGRPEVAVLDYTTQRRLLLPRLAATYAHHFATRDLIERYEASLGEGADESATRELEVRAAGLKALASWHAMDTLQAVRESMGGRGYHAENRLGRLKNDTDIFTTFEGANVVLLQLVAKGLLTRFREQMGDLRLWSAVRYLADRAQTRVAELNPVIVRRDDEDHLRDPDFHRAAFEYREERLLGSVARRLKGRIDDGMESFDAMNAVQDHMVTLARAHTERRMLEAFLDGVRRAPTPGISESLRTLAGLFALSRLEADRAWFLEAGYFEPRKSEAIRAQVNALCAEVAEEAELLVDAFGIPDAVLQAPDGL</sequence>
<dbReference type="InterPro" id="IPR006091">
    <property type="entry name" value="Acyl-CoA_Oxase/DH_mid-dom"/>
</dbReference>
<dbReference type="InterPro" id="IPR012258">
    <property type="entry name" value="Acyl-CoA_oxidase"/>
</dbReference>
<feature type="domain" description="Acyl-CoA oxidase C-terminal" evidence="6">
    <location>
        <begin position="634"/>
        <end position="773"/>
    </location>
</feature>
<keyword evidence="11" id="KW-1185">Reference proteome</keyword>
<dbReference type="InterPro" id="IPR037069">
    <property type="entry name" value="AcylCoA_DH/ox_N_sf"/>
</dbReference>